<evidence type="ECO:0000256" key="6">
    <source>
        <dbReference type="ARBA" id="ARBA00023136"/>
    </source>
</evidence>
<feature type="region of interest" description="Disordered" evidence="7">
    <location>
        <begin position="1"/>
        <end position="28"/>
    </location>
</feature>
<comment type="caution">
    <text evidence="8">The sequence shown here is derived from an EMBL/GenBank/DDBJ whole genome shotgun (WGS) entry which is preliminary data.</text>
</comment>
<evidence type="ECO:0000256" key="3">
    <source>
        <dbReference type="ARBA" id="ARBA00022753"/>
    </source>
</evidence>
<feature type="compositionally biased region" description="Basic residues" evidence="7">
    <location>
        <begin position="1"/>
        <end position="11"/>
    </location>
</feature>
<dbReference type="SUPFAM" id="SSF64268">
    <property type="entry name" value="PX domain"/>
    <property type="match status" value="1"/>
</dbReference>
<evidence type="ECO:0000256" key="7">
    <source>
        <dbReference type="SAM" id="MobiDB-lite"/>
    </source>
</evidence>
<name>A0A7D9DDR3_PARCT</name>
<dbReference type="PANTHER" id="PTHR20939:SF11">
    <property type="entry name" value="LD12265P"/>
    <property type="match status" value="1"/>
</dbReference>
<dbReference type="Gene3D" id="1.25.40.10">
    <property type="entry name" value="Tetratricopeptide repeat domain"/>
    <property type="match status" value="1"/>
</dbReference>
<dbReference type="InterPro" id="IPR001683">
    <property type="entry name" value="PX_dom"/>
</dbReference>
<dbReference type="PROSITE" id="PS50195">
    <property type="entry name" value="PX"/>
    <property type="match status" value="1"/>
</dbReference>
<dbReference type="Proteomes" id="UP001152795">
    <property type="component" value="Unassembled WGS sequence"/>
</dbReference>
<dbReference type="SMART" id="SM00312">
    <property type="entry name" value="PX"/>
    <property type="match status" value="1"/>
</dbReference>
<organism evidence="8 9">
    <name type="scientific">Paramuricea clavata</name>
    <name type="common">Red gorgonian</name>
    <name type="synonym">Violescent sea-whip</name>
    <dbReference type="NCBI Taxonomy" id="317549"/>
    <lineage>
        <taxon>Eukaryota</taxon>
        <taxon>Metazoa</taxon>
        <taxon>Cnidaria</taxon>
        <taxon>Anthozoa</taxon>
        <taxon>Octocorallia</taxon>
        <taxon>Malacalcyonacea</taxon>
        <taxon>Plexauridae</taxon>
        <taxon>Paramuricea</taxon>
    </lineage>
</organism>
<keyword evidence="9" id="KW-1185">Reference proteome</keyword>
<feature type="compositionally biased region" description="Acidic residues" evidence="7">
    <location>
        <begin position="17"/>
        <end position="26"/>
    </location>
</feature>
<feature type="region of interest" description="Disordered" evidence="7">
    <location>
        <begin position="46"/>
        <end position="76"/>
    </location>
</feature>
<dbReference type="InterPro" id="IPR011990">
    <property type="entry name" value="TPR-like_helical_dom_sf"/>
</dbReference>
<sequence>MANKRLSKLSKLKSSELEPDEQSLADEDGHAFSLSGVLSLATEENMNSLYTNGKERTNSVDNASGDDDGSDDSYDKLQSISSMSNSISRGLSISIIKQKTVKVNFDILDTRITGRRKHVLYTLVVTRTPGLDSDKAIIERRYSEFLKLYKELKKSFPDFMETIKFPEKKITGNLKDSVISERKRLLQNFIQDSHENEDIRNSDIFKKFFYIESLQQGCQYICGGMFEQALNFLLNGLHLQQKLALDSTNEVIETLCSIIECYTSLKSYDEVVKYSNASLELIEDDISSIYLVPLLQTLKNAYVVLGENTDEIEKRLREVVNVNQIEIEHLPSLRELAVKRFAKR</sequence>
<protein>
    <submittedName>
        <fullName evidence="8">Sorting nexin-20-like</fullName>
    </submittedName>
</protein>
<keyword evidence="2" id="KW-0813">Transport</keyword>
<evidence type="ECO:0000256" key="5">
    <source>
        <dbReference type="ARBA" id="ARBA00023121"/>
    </source>
</evidence>
<dbReference type="GO" id="GO:0015031">
    <property type="term" value="P:protein transport"/>
    <property type="evidence" value="ECO:0007669"/>
    <property type="project" value="UniProtKB-KW"/>
</dbReference>
<dbReference type="EMBL" id="CACRXK020000327">
    <property type="protein sequence ID" value="CAB3980815.1"/>
    <property type="molecule type" value="Genomic_DNA"/>
</dbReference>
<dbReference type="Pfam" id="PF00787">
    <property type="entry name" value="PX"/>
    <property type="match status" value="1"/>
</dbReference>
<evidence type="ECO:0000313" key="9">
    <source>
        <dbReference type="Proteomes" id="UP001152795"/>
    </source>
</evidence>
<accession>A0A7D9DDR3</accession>
<dbReference type="InterPro" id="IPR036871">
    <property type="entry name" value="PX_dom_sf"/>
</dbReference>
<comment type="subcellular location">
    <subcellularLocation>
        <location evidence="1">Early endosome membrane</location>
        <topology evidence="1">Peripheral membrane protein</topology>
        <orientation evidence="1">Cytoplasmic side</orientation>
    </subcellularLocation>
</comment>
<evidence type="ECO:0000313" key="8">
    <source>
        <dbReference type="EMBL" id="CAB3980815.1"/>
    </source>
</evidence>
<dbReference type="OrthoDB" id="5975050at2759"/>
<dbReference type="InterPro" id="IPR039937">
    <property type="entry name" value="SNX20/SNX21"/>
</dbReference>
<proteinExistence type="predicted"/>
<dbReference type="GO" id="GO:1901981">
    <property type="term" value="F:phosphatidylinositol phosphate binding"/>
    <property type="evidence" value="ECO:0007669"/>
    <property type="project" value="TreeGrafter"/>
</dbReference>
<keyword evidence="6" id="KW-0472">Membrane</keyword>
<gene>
    <name evidence="8" type="ORF">PACLA_8A081002</name>
</gene>
<dbReference type="PANTHER" id="PTHR20939">
    <property type="entry name" value="SORTING NEXIN 20, 21"/>
    <property type="match status" value="1"/>
</dbReference>
<keyword evidence="5" id="KW-0446">Lipid-binding</keyword>
<dbReference type="AlphaFoldDB" id="A0A7D9DDR3"/>
<evidence type="ECO:0000256" key="1">
    <source>
        <dbReference type="ARBA" id="ARBA00004469"/>
    </source>
</evidence>
<evidence type="ECO:0000256" key="4">
    <source>
        <dbReference type="ARBA" id="ARBA00022927"/>
    </source>
</evidence>
<reference evidence="8" key="1">
    <citation type="submission" date="2020-04" db="EMBL/GenBank/DDBJ databases">
        <authorList>
            <person name="Alioto T."/>
            <person name="Alioto T."/>
            <person name="Gomez Garrido J."/>
        </authorList>
    </citation>
    <scope>NUCLEOTIDE SEQUENCE</scope>
    <source>
        <strain evidence="8">A484AB</strain>
    </source>
</reference>
<keyword evidence="3" id="KW-0967">Endosome</keyword>
<keyword evidence="4" id="KW-0653">Protein transport</keyword>
<dbReference type="Gene3D" id="3.30.1520.10">
    <property type="entry name" value="Phox-like domain"/>
    <property type="match status" value="1"/>
</dbReference>
<evidence type="ECO:0000256" key="2">
    <source>
        <dbReference type="ARBA" id="ARBA00022448"/>
    </source>
</evidence>
<dbReference type="GO" id="GO:0031901">
    <property type="term" value="C:early endosome membrane"/>
    <property type="evidence" value="ECO:0007669"/>
    <property type="project" value="UniProtKB-SubCell"/>
</dbReference>